<evidence type="ECO:0000313" key="2">
    <source>
        <dbReference type="Proteomes" id="UP001484239"/>
    </source>
</evidence>
<sequence length="389" mass="41387">MKRKIAGPLLLVAVASACEGAGPGATAAGMQATDSAGVRVVDLGRELERLADPGSDATPAFRVGVEGSGVELFRVSAAGFLPDGRLVIGNSGVPEVLVVGPEGALVDRLGDRGEGPGQFGEITSVHPQPDGSIVVYDDRQGRLTAFSGAAAPETRRMADPSSISDVRPITASQQGPVLAVFGDNRMFMRSGVRHDSTPLMRFHPESTLPDTIGRWASSAWSFESVGDGITRSLLPFGPALHTSGSASAAVLAESHRSRVTVLRPDGEVAMLLRWTEEPRTVSDADVRAWYAERERELPAGSSTPAHEAHHPVIDGVLAGRDGSVWVAPTRLATDSVQIWLRFDDRGEPLPAVRLDREVRLLDAAGDRLAVLARDELRVETVVVMEIRPR</sequence>
<protein>
    <recommendedName>
        <fullName evidence="3">6-bladed beta-propeller</fullName>
    </recommendedName>
</protein>
<reference evidence="1 2" key="1">
    <citation type="submission" date="2024-02" db="EMBL/GenBank/DDBJ databases">
        <title>A novel Gemmatimonadota bacterium.</title>
        <authorList>
            <person name="Du Z.-J."/>
            <person name="Ye Y.-Q."/>
        </authorList>
    </citation>
    <scope>NUCLEOTIDE SEQUENCE [LARGE SCALE GENOMIC DNA]</scope>
    <source>
        <strain evidence="1 2">DH-20</strain>
    </source>
</reference>
<dbReference type="RefSeq" id="WP_405277543.1">
    <property type="nucleotide sequence ID" value="NZ_JBBHLI010000004.1"/>
</dbReference>
<evidence type="ECO:0000313" key="1">
    <source>
        <dbReference type="EMBL" id="MEK9501301.1"/>
    </source>
</evidence>
<gene>
    <name evidence="1" type="ORF">WI372_09955</name>
</gene>
<proteinExistence type="predicted"/>
<evidence type="ECO:0008006" key="3">
    <source>
        <dbReference type="Google" id="ProtNLM"/>
    </source>
</evidence>
<name>A0ABU9E985_9BACT</name>
<dbReference type="EMBL" id="JBBHLI010000004">
    <property type="protein sequence ID" value="MEK9501301.1"/>
    <property type="molecule type" value="Genomic_DNA"/>
</dbReference>
<dbReference type="PROSITE" id="PS51257">
    <property type="entry name" value="PROKAR_LIPOPROTEIN"/>
    <property type="match status" value="1"/>
</dbReference>
<accession>A0ABU9E985</accession>
<dbReference type="SUPFAM" id="SSF63829">
    <property type="entry name" value="Calcium-dependent phosphotriesterase"/>
    <property type="match status" value="1"/>
</dbReference>
<keyword evidence="2" id="KW-1185">Reference proteome</keyword>
<organism evidence="1 2">
    <name type="scientific">Gaopeijia maritima</name>
    <dbReference type="NCBI Taxonomy" id="3119007"/>
    <lineage>
        <taxon>Bacteria</taxon>
        <taxon>Pseudomonadati</taxon>
        <taxon>Gemmatimonadota</taxon>
        <taxon>Longimicrobiia</taxon>
        <taxon>Gaopeijiales</taxon>
        <taxon>Gaopeijiaceae</taxon>
        <taxon>Gaopeijia</taxon>
    </lineage>
</organism>
<dbReference type="Proteomes" id="UP001484239">
    <property type="component" value="Unassembled WGS sequence"/>
</dbReference>
<comment type="caution">
    <text evidence="1">The sequence shown here is derived from an EMBL/GenBank/DDBJ whole genome shotgun (WGS) entry which is preliminary data.</text>
</comment>